<feature type="domain" description="Major facilitator superfamily (MFS) profile" evidence="8">
    <location>
        <begin position="1"/>
        <end position="386"/>
    </location>
</feature>
<feature type="transmembrane region" description="Helical" evidence="7">
    <location>
        <begin position="9"/>
        <end position="27"/>
    </location>
</feature>
<accession>A0ABQ5YBM3</accession>
<feature type="transmembrane region" description="Helical" evidence="7">
    <location>
        <begin position="241"/>
        <end position="258"/>
    </location>
</feature>
<keyword evidence="2" id="KW-0813">Transport</keyword>
<evidence type="ECO:0000256" key="4">
    <source>
        <dbReference type="ARBA" id="ARBA00022692"/>
    </source>
</evidence>
<feature type="transmembrane region" description="Helical" evidence="7">
    <location>
        <begin position="362"/>
        <end position="380"/>
    </location>
</feature>
<dbReference type="RefSeq" id="WP_284195321.1">
    <property type="nucleotide sequence ID" value="NZ_BSOG01000001.1"/>
</dbReference>
<proteinExistence type="predicted"/>
<organism evidence="9 10">
    <name type="scientific">Chitinimonas prasina</name>
    <dbReference type="NCBI Taxonomy" id="1434937"/>
    <lineage>
        <taxon>Bacteria</taxon>
        <taxon>Pseudomonadati</taxon>
        <taxon>Pseudomonadota</taxon>
        <taxon>Betaproteobacteria</taxon>
        <taxon>Neisseriales</taxon>
        <taxon>Chitinibacteraceae</taxon>
        <taxon>Chitinimonas</taxon>
    </lineage>
</organism>
<protein>
    <submittedName>
        <fullName evidence="9">MFS transporter</fullName>
    </submittedName>
</protein>
<dbReference type="PANTHER" id="PTHR23517">
    <property type="entry name" value="RESISTANCE PROTEIN MDTM, PUTATIVE-RELATED-RELATED"/>
    <property type="match status" value="1"/>
</dbReference>
<feature type="transmembrane region" description="Helical" evidence="7">
    <location>
        <begin position="293"/>
        <end position="316"/>
    </location>
</feature>
<evidence type="ECO:0000256" key="2">
    <source>
        <dbReference type="ARBA" id="ARBA00022448"/>
    </source>
</evidence>
<evidence type="ECO:0000256" key="3">
    <source>
        <dbReference type="ARBA" id="ARBA00022475"/>
    </source>
</evidence>
<dbReference type="InterPro" id="IPR020846">
    <property type="entry name" value="MFS_dom"/>
</dbReference>
<sequence>MTPSLKRTLFGINAGIALAHIGNFIYFPHLVSTLGVTYSGFWAGFVMFMTYVGRLSATFCYEGFAARTGLRNSIVAGIAVEAVALGLMAYAEGVAFYSLLAFFVGFGSGLSFPGLKNILGTFPEADRPKAFSSFQMACQLGAIAGALIGGIFTGAHMATVFAVVFGLFMLYCLAAFFFIPSSPATNPGAPLVNTKILSGLQAGNGTQYFLLSSLFWFLSINFIVGMPLHMQAYVKEIPLTAPFWITGICILILQYPLFRFFNQRFQPGTVMAVAFAGMACAYLLFGAGITASWVVLGCFLVIVGDILFTPSFDLWVSAKIPSDRLAKAMGAMHFFRSFGNMVGTFMAGLLFDLSRHVAIPGINWYIVAAIASSAAVFSYLSGRRESEAATALVAQKEAG</sequence>
<evidence type="ECO:0000256" key="5">
    <source>
        <dbReference type="ARBA" id="ARBA00022989"/>
    </source>
</evidence>
<evidence type="ECO:0000256" key="1">
    <source>
        <dbReference type="ARBA" id="ARBA00004651"/>
    </source>
</evidence>
<dbReference type="InterPro" id="IPR050171">
    <property type="entry name" value="MFS_Transporters"/>
</dbReference>
<keyword evidence="4 7" id="KW-0812">Transmembrane</keyword>
<evidence type="ECO:0000313" key="9">
    <source>
        <dbReference type="EMBL" id="GLR12189.1"/>
    </source>
</evidence>
<dbReference type="EMBL" id="BSOG01000001">
    <property type="protein sequence ID" value="GLR12189.1"/>
    <property type="molecule type" value="Genomic_DNA"/>
</dbReference>
<dbReference type="InterPro" id="IPR011701">
    <property type="entry name" value="MFS"/>
</dbReference>
<evidence type="ECO:0000256" key="6">
    <source>
        <dbReference type="ARBA" id="ARBA00023136"/>
    </source>
</evidence>
<feature type="transmembrane region" description="Helical" evidence="7">
    <location>
        <begin position="208"/>
        <end position="229"/>
    </location>
</feature>
<dbReference type="PROSITE" id="PS50850">
    <property type="entry name" value="MFS"/>
    <property type="match status" value="1"/>
</dbReference>
<keyword evidence="10" id="KW-1185">Reference proteome</keyword>
<reference evidence="10" key="1">
    <citation type="journal article" date="2019" name="Int. J. Syst. Evol. Microbiol.">
        <title>The Global Catalogue of Microorganisms (GCM) 10K type strain sequencing project: providing services to taxonomists for standard genome sequencing and annotation.</title>
        <authorList>
            <consortium name="The Broad Institute Genomics Platform"/>
            <consortium name="The Broad Institute Genome Sequencing Center for Infectious Disease"/>
            <person name="Wu L."/>
            <person name="Ma J."/>
        </authorList>
    </citation>
    <scope>NUCLEOTIDE SEQUENCE [LARGE SCALE GENOMIC DNA]</scope>
    <source>
        <strain evidence="10">NBRC 110044</strain>
    </source>
</reference>
<gene>
    <name evidence="9" type="ORF">GCM10007907_09790</name>
</gene>
<dbReference type="Pfam" id="PF07690">
    <property type="entry name" value="MFS_1"/>
    <property type="match status" value="1"/>
</dbReference>
<comment type="caution">
    <text evidence="9">The sequence shown here is derived from an EMBL/GenBank/DDBJ whole genome shotgun (WGS) entry which is preliminary data.</text>
</comment>
<evidence type="ECO:0000259" key="8">
    <source>
        <dbReference type="PROSITE" id="PS50850"/>
    </source>
</evidence>
<feature type="transmembrane region" description="Helical" evidence="7">
    <location>
        <begin position="39"/>
        <end position="61"/>
    </location>
</feature>
<keyword evidence="3" id="KW-1003">Cell membrane</keyword>
<feature type="transmembrane region" description="Helical" evidence="7">
    <location>
        <begin position="97"/>
        <end position="119"/>
    </location>
</feature>
<dbReference type="PANTHER" id="PTHR23517:SF2">
    <property type="entry name" value="MULTIDRUG RESISTANCE PROTEIN MDTH"/>
    <property type="match status" value="1"/>
</dbReference>
<evidence type="ECO:0000256" key="7">
    <source>
        <dbReference type="SAM" id="Phobius"/>
    </source>
</evidence>
<comment type="subcellular location">
    <subcellularLocation>
        <location evidence="1">Cell membrane</location>
        <topology evidence="1">Multi-pass membrane protein</topology>
    </subcellularLocation>
</comment>
<feature type="transmembrane region" description="Helical" evidence="7">
    <location>
        <begin position="73"/>
        <end position="91"/>
    </location>
</feature>
<feature type="transmembrane region" description="Helical" evidence="7">
    <location>
        <begin position="158"/>
        <end position="179"/>
    </location>
</feature>
<name>A0ABQ5YBM3_9NEIS</name>
<evidence type="ECO:0000313" key="10">
    <source>
        <dbReference type="Proteomes" id="UP001156706"/>
    </source>
</evidence>
<dbReference type="InterPro" id="IPR036259">
    <property type="entry name" value="MFS_trans_sf"/>
</dbReference>
<dbReference type="SUPFAM" id="SSF103473">
    <property type="entry name" value="MFS general substrate transporter"/>
    <property type="match status" value="1"/>
</dbReference>
<keyword evidence="6 7" id="KW-0472">Membrane</keyword>
<keyword evidence="5 7" id="KW-1133">Transmembrane helix</keyword>
<dbReference type="Gene3D" id="1.20.1250.20">
    <property type="entry name" value="MFS general substrate transporter like domains"/>
    <property type="match status" value="1"/>
</dbReference>
<dbReference type="Proteomes" id="UP001156706">
    <property type="component" value="Unassembled WGS sequence"/>
</dbReference>
<feature type="transmembrane region" description="Helical" evidence="7">
    <location>
        <begin position="131"/>
        <end position="152"/>
    </location>
</feature>